<evidence type="ECO:0000259" key="2">
    <source>
        <dbReference type="PROSITE" id="PS50878"/>
    </source>
</evidence>
<dbReference type="InterPro" id="IPR000477">
    <property type="entry name" value="RT_dom"/>
</dbReference>
<dbReference type="OrthoDB" id="10070415at2759"/>
<evidence type="ECO:0000313" key="3">
    <source>
        <dbReference type="EMBL" id="CAC5375496.1"/>
    </source>
</evidence>
<sequence>MSHETWDKVEERRKMKEKVNNARIRAQKQEAQNKHQFLNKEVKKCAGIDEIPPEAFKSGGNEIIEYMYKLLNKIWLEEKIPKEWLKVASEILCKTILSRNKDAIDQVLRDEQAGFRSNRSCTDQIAKLRTIIEQSVEWQSSLYINFVDFERAFDSVNREGMWQLLRHYDIPTKIVNMIKALYEDFTVQVIHESSFTNPFHVDTGVKQGCLLSPTLFLIAIDWVTKQALETTPRGIQWNFAQRLEDLDFADDLALLSHLLKDIRDKTTKLHETGKKLGLKINIKKTKIMRVKTRKGGTVSIEGEDIEEVDQFTYLGSIMDRTDGTDIRTRIKKPVICQANQSSVRKTSRLSGKLVICEANQSSVRQTSQLSGKLVICQANQSSVRQISHLSGKLVICQANQSSVRQTSHLSGKLVICQENQSSVRKTSHLSGKPVICQANQSSNTTNKREITDFLLCGEFIPQTFHR</sequence>
<dbReference type="InterPro" id="IPR043502">
    <property type="entry name" value="DNA/RNA_pol_sf"/>
</dbReference>
<keyword evidence="4" id="KW-1185">Reference proteome</keyword>
<proteinExistence type="predicted"/>
<dbReference type="AlphaFoldDB" id="A0A6J8AWR3"/>
<dbReference type="EMBL" id="CACVKT020002154">
    <property type="protein sequence ID" value="CAC5375496.1"/>
    <property type="molecule type" value="Genomic_DNA"/>
</dbReference>
<dbReference type="PANTHER" id="PTHR47027">
    <property type="entry name" value="REVERSE TRANSCRIPTASE DOMAIN-CONTAINING PROTEIN"/>
    <property type="match status" value="1"/>
</dbReference>
<dbReference type="CDD" id="cd01650">
    <property type="entry name" value="RT_nLTR_like"/>
    <property type="match status" value="1"/>
</dbReference>
<protein>
    <recommendedName>
        <fullName evidence="2">Reverse transcriptase domain-containing protein</fullName>
    </recommendedName>
</protein>
<dbReference type="PROSITE" id="PS50878">
    <property type="entry name" value="RT_POL"/>
    <property type="match status" value="1"/>
</dbReference>
<evidence type="ECO:0000256" key="1">
    <source>
        <dbReference type="SAM" id="Coils"/>
    </source>
</evidence>
<name>A0A6J8AWR3_MYTCO</name>
<dbReference type="SUPFAM" id="SSF56672">
    <property type="entry name" value="DNA/RNA polymerases"/>
    <property type="match status" value="1"/>
</dbReference>
<accession>A0A6J8AWR3</accession>
<dbReference type="PANTHER" id="PTHR47027:SF25">
    <property type="entry name" value="REVERSE TRANSCRIPTASE DOMAIN-CONTAINING PROTEIN"/>
    <property type="match status" value="1"/>
</dbReference>
<reference evidence="3 4" key="1">
    <citation type="submission" date="2020-06" db="EMBL/GenBank/DDBJ databases">
        <authorList>
            <person name="Li R."/>
            <person name="Bekaert M."/>
        </authorList>
    </citation>
    <scope>NUCLEOTIDE SEQUENCE [LARGE SCALE GENOMIC DNA]</scope>
    <source>
        <strain evidence="4">wild</strain>
    </source>
</reference>
<feature type="domain" description="Reverse transcriptase" evidence="2">
    <location>
        <begin position="1"/>
        <end position="318"/>
    </location>
</feature>
<gene>
    <name evidence="3" type="ORF">MCOR_12466</name>
</gene>
<organism evidence="3 4">
    <name type="scientific">Mytilus coruscus</name>
    <name type="common">Sea mussel</name>
    <dbReference type="NCBI Taxonomy" id="42192"/>
    <lineage>
        <taxon>Eukaryota</taxon>
        <taxon>Metazoa</taxon>
        <taxon>Spiralia</taxon>
        <taxon>Lophotrochozoa</taxon>
        <taxon>Mollusca</taxon>
        <taxon>Bivalvia</taxon>
        <taxon>Autobranchia</taxon>
        <taxon>Pteriomorphia</taxon>
        <taxon>Mytilida</taxon>
        <taxon>Mytiloidea</taxon>
        <taxon>Mytilidae</taxon>
        <taxon>Mytilinae</taxon>
        <taxon>Mytilus</taxon>
    </lineage>
</organism>
<keyword evidence="1" id="KW-0175">Coiled coil</keyword>
<evidence type="ECO:0000313" key="4">
    <source>
        <dbReference type="Proteomes" id="UP000507470"/>
    </source>
</evidence>
<dbReference type="Pfam" id="PF00078">
    <property type="entry name" value="RVT_1"/>
    <property type="match status" value="1"/>
</dbReference>
<feature type="coiled-coil region" evidence="1">
    <location>
        <begin position="12"/>
        <end position="41"/>
    </location>
</feature>
<dbReference type="Proteomes" id="UP000507470">
    <property type="component" value="Unassembled WGS sequence"/>
</dbReference>